<evidence type="ECO:0000256" key="2">
    <source>
        <dbReference type="SAM" id="MobiDB-lite"/>
    </source>
</evidence>
<gene>
    <name evidence="4" type="ORF">D1B33_01200</name>
</gene>
<dbReference type="PANTHER" id="PTHR35788:SF1">
    <property type="entry name" value="EXPORTED PROTEIN"/>
    <property type="match status" value="1"/>
</dbReference>
<name>A0A396SCZ2_9BACL</name>
<evidence type="ECO:0000256" key="1">
    <source>
        <dbReference type="ARBA" id="ARBA00022729"/>
    </source>
</evidence>
<dbReference type="Pfam" id="PF04294">
    <property type="entry name" value="VanW"/>
    <property type="match status" value="1"/>
</dbReference>
<evidence type="ECO:0000259" key="3">
    <source>
        <dbReference type="PROSITE" id="PS51109"/>
    </source>
</evidence>
<comment type="caution">
    <text evidence="4">The sequence shown here is derived from an EMBL/GenBank/DDBJ whole genome shotgun (WGS) entry which is preliminary data.</text>
</comment>
<protein>
    <recommendedName>
        <fullName evidence="3">G5 domain-containing protein</fullName>
    </recommendedName>
</protein>
<feature type="region of interest" description="Disordered" evidence="2">
    <location>
        <begin position="320"/>
        <end position="404"/>
    </location>
</feature>
<dbReference type="PANTHER" id="PTHR35788">
    <property type="entry name" value="EXPORTED PROTEIN-RELATED"/>
    <property type="match status" value="1"/>
</dbReference>
<feature type="domain" description="G5" evidence="3">
    <location>
        <begin position="243"/>
        <end position="322"/>
    </location>
</feature>
<sequence>MKTALQTVIDAWVGERIVVSGGGQEVLIDPSQISFNVEASVAQYEETVDKPWFAFWESERVVHLPLQVTLLEDATNAISKINTWDQEATIQAVTTQISYLKEHEIEAILKDLSQVENERLALVIKELPDGAVDLENIAELLDDTILYPGETFSFIEKVGKTTADREAKNFVASLLYEAVLHTEFEILERRSQEQVPAYSEAGMDAAINIQYREDLQFLNSSKSVAKINAEVDDSQFKVEIYSDTKSKDVLVHILKEDISPRIIHRYSEELPVGGEQLIQEEQKGMRAVVTRSITVNGNTTEESISRDYYAPQNRIVLVSTQQPVSGIPESSVTGNPPENETEEPSMETNQDSGDETNQTQNPEYDPDTQLDLDNNDLPDIPLNEDENALPEGSYYDKGGNIVIP</sequence>
<dbReference type="SMART" id="SM01208">
    <property type="entry name" value="G5"/>
    <property type="match status" value="1"/>
</dbReference>
<dbReference type="EMBL" id="QWEI01000001">
    <property type="protein sequence ID" value="RHW39490.1"/>
    <property type="molecule type" value="Genomic_DNA"/>
</dbReference>
<organism evidence="4 5">
    <name type="scientific">Ureibacillus yapensis</name>
    <dbReference type="NCBI Taxonomy" id="2304605"/>
    <lineage>
        <taxon>Bacteria</taxon>
        <taxon>Bacillati</taxon>
        <taxon>Bacillota</taxon>
        <taxon>Bacilli</taxon>
        <taxon>Bacillales</taxon>
        <taxon>Caryophanaceae</taxon>
        <taxon>Ureibacillus</taxon>
    </lineage>
</organism>
<reference evidence="4 5" key="1">
    <citation type="submission" date="2018-08" db="EMBL/GenBank/DDBJ databases">
        <title>Lysinibacillus sp. YLB-03 draft genome sequence.</title>
        <authorList>
            <person name="Yu L."/>
        </authorList>
    </citation>
    <scope>NUCLEOTIDE SEQUENCE [LARGE SCALE GENOMIC DNA]</scope>
    <source>
        <strain evidence="4 5">YLB-03</strain>
    </source>
</reference>
<feature type="compositionally biased region" description="Acidic residues" evidence="2">
    <location>
        <begin position="364"/>
        <end position="388"/>
    </location>
</feature>
<keyword evidence="1" id="KW-0732">Signal</keyword>
<proteinExistence type="predicted"/>
<evidence type="ECO:0000313" key="4">
    <source>
        <dbReference type="EMBL" id="RHW39490.1"/>
    </source>
</evidence>
<feature type="compositionally biased region" description="Polar residues" evidence="2">
    <location>
        <begin position="320"/>
        <end position="332"/>
    </location>
</feature>
<dbReference type="InterPro" id="IPR007391">
    <property type="entry name" value="Vancomycin_resist_VanW"/>
</dbReference>
<keyword evidence="5" id="KW-1185">Reference proteome</keyword>
<dbReference type="PROSITE" id="PS51109">
    <property type="entry name" value="G5"/>
    <property type="match status" value="1"/>
</dbReference>
<dbReference type="AlphaFoldDB" id="A0A396SCZ2"/>
<dbReference type="Gene3D" id="2.20.230.10">
    <property type="entry name" value="Resuscitation-promoting factor rpfb"/>
    <property type="match status" value="1"/>
</dbReference>
<dbReference type="Pfam" id="PF07501">
    <property type="entry name" value="G5"/>
    <property type="match status" value="1"/>
</dbReference>
<dbReference type="Proteomes" id="UP000265692">
    <property type="component" value="Unassembled WGS sequence"/>
</dbReference>
<dbReference type="InterPro" id="IPR011098">
    <property type="entry name" value="G5_dom"/>
</dbReference>
<evidence type="ECO:0000313" key="5">
    <source>
        <dbReference type="Proteomes" id="UP000265692"/>
    </source>
</evidence>
<dbReference type="InterPro" id="IPR052913">
    <property type="entry name" value="Glycopeptide_resist_protein"/>
</dbReference>
<accession>A0A396SCZ2</accession>